<evidence type="ECO:0000313" key="2">
    <source>
        <dbReference type="Proteomes" id="UP000198894"/>
    </source>
</evidence>
<dbReference type="AlphaFoldDB" id="A0A1G9AHM2"/>
<gene>
    <name evidence="1" type="ORF">SAMN05428953_11396</name>
</gene>
<protein>
    <recommendedName>
        <fullName evidence="3">Plasmid stability protein</fullName>
    </recommendedName>
</protein>
<reference evidence="2" key="1">
    <citation type="submission" date="2016-10" db="EMBL/GenBank/DDBJ databases">
        <authorList>
            <person name="Varghese N."/>
            <person name="Submissions S."/>
        </authorList>
    </citation>
    <scope>NUCLEOTIDE SEQUENCE [LARGE SCALE GENOMIC DNA]</scope>
    <source>
        <strain evidence="2">CGMCC 1.11022</strain>
    </source>
</reference>
<accession>A0A1G9AHM2</accession>
<name>A0A1G9AHM2_9HYPH</name>
<dbReference type="RefSeq" id="WP_167366491.1">
    <property type="nucleotide sequence ID" value="NZ_FNEE01000013.1"/>
</dbReference>
<keyword evidence="2" id="KW-1185">Reference proteome</keyword>
<dbReference type="GO" id="GO:0006355">
    <property type="term" value="P:regulation of DNA-templated transcription"/>
    <property type="evidence" value="ECO:0007669"/>
    <property type="project" value="InterPro"/>
</dbReference>
<dbReference type="Proteomes" id="UP000198894">
    <property type="component" value="Unassembled WGS sequence"/>
</dbReference>
<dbReference type="SUPFAM" id="SSF47598">
    <property type="entry name" value="Ribbon-helix-helix"/>
    <property type="match status" value="1"/>
</dbReference>
<evidence type="ECO:0008006" key="3">
    <source>
        <dbReference type="Google" id="ProtNLM"/>
    </source>
</evidence>
<dbReference type="EMBL" id="FNEE01000013">
    <property type="protein sequence ID" value="SDK26856.1"/>
    <property type="molecule type" value="Genomic_DNA"/>
</dbReference>
<sequence>MSDMLIRNIPEPLKREIEQAARKSGQSLSGKAIALLREGMVAERQARLEPGLSAWDAIRATFAAENAIGDEFAKIMNEIEAERKRDFGRRPAKFATLTEPT</sequence>
<proteinExistence type="predicted"/>
<organism evidence="1 2">
    <name type="scientific">Mesorhizobium muleiense</name>
    <dbReference type="NCBI Taxonomy" id="1004279"/>
    <lineage>
        <taxon>Bacteria</taxon>
        <taxon>Pseudomonadati</taxon>
        <taxon>Pseudomonadota</taxon>
        <taxon>Alphaproteobacteria</taxon>
        <taxon>Hyphomicrobiales</taxon>
        <taxon>Phyllobacteriaceae</taxon>
        <taxon>Mesorhizobium</taxon>
    </lineage>
</organism>
<dbReference type="InterPro" id="IPR010985">
    <property type="entry name" value="Ribbon_hlx_hlx"/>
</dbReference>
<evidence type="ECO:0000313" key="1">
    <source>
        <dbReference type="EMBL" id="SDK26856.1"/>
    </source>
</evidence>